<reference evidence="2" key="1">
    <citation type="submission" date="2016-04" db="EMBL/GenBank/DDBJ databases">
        <authorList>
            <person name="Evans L.H."/>
            <person name="Alamgir A."/>
            <person name="Owens N."/>
            <person name="Weber N.D."/>
            <person name="Virtaneva K."/>
            <person name="Barbian K."/>
            <person name="Babar A."/>
            <person name="Rosenke K."/>
        </authorList>
    </citation>
    <scope>NUCLEOTIDE SEQUENCE</scope>
    <source>
        <strain evidence="2">86</strain>
    </source>
</reference>
<protein>
    <submittedName>
        <fullName evidence="2">Protein SlyX homolog</fullName>
    </submittedName>
</protein>
<organism evidence="2">
    <name type="scientific">uncultured delta proteobacterium</name>
    <dbReference type="NCBI Taxonomy" id="34034"/>
    <lineage>
        <taxon>Bacteria</taxon>
        <taxon>Deltaproteobacteria</taxon>
        <taxon>environmental samples</taxon>
    </lineage>
</organism>
<accession>A0A212JV39</accession>
<dbReference type="PANTHER" id="PTHR36508">
    <property type="entry name" value="PROTEIN SLYX"/>
    <property type="match status" value="1"/>
</dbReference>
<sequence>MTAEERIARLEETLFFQERLLHELNAALTGQQRQLDVMERALGELGVRVEDLRLTVEAGNSPANIPPPHYS</sequence>
<name>A0A212JV39_9DELT</name>
<feature type="coiled-coil region" evidence="1">
    <location>
        <begin position="7"/>
        <end position="41"/>
    </location>
</feature>
<dbReference type="InterPro" id="IPR007236">
    <property type="entry name" value="SlyX"/>
</dbReference>
<dbReference type="AlphaFoldDB" id="A0A212JV39"/>
<proteinExistence type="predicted"/>
<gene>
    <name evidence="2" type="primary">slyX</name>
    <name evidence="2" type="ORF">KL86DPRO_20123</name>
</gene>
<evidence type="ECO:0000256" key="1">
    <source>
        <dbReference type="SAM" id="Coils"/>
    </source>
</evidence>
<dbReference type="Pfam" id="PF04102">
    <property type="entry name" value="SlyX"/>
    <property type="match status" value="1"/>
</dbReference>
<dbReference type="Gene3D" id="1.20.5.300">
    <property type="match status" value="1"/>
</dbReference>
<dbReference type="PANTHER" id="PTHR36508:SF1">
    <property type="entry name" value="PROTEIN SLYX"/>
    <property type="match status" value="1"/>
</dbReference>
<dbReference type="EMBL" id="FLUQ01000002">
    <property type="protein sequence ID" value="SBW03316.1"/>
    <property type="molecule type" value="Genomic_DNA"/>
</dbReference>
<keyword evidence="1" id="KW-0175">Coiled coil</keyword>
<evidence type="ECO:0000313" key="2">
    <source>
        <dbReference type="EMBL" id="SBW03316.1"/>
    </source>
</evidence>